<evidence type="ECO:0000313" key="7">
    <source>
        <dbReference type="EMBL" id="MDP9806808.1"/>
    </source>
</evidence>
<proteinExistence type="predicted"/>
<feature type="transmembrane region" description="Helical" evidence="5">
    <location>
        <begin position="22"/>
        <end position="40"/>
    </location>
</feature>
<evidence type="ECO:0000259" key="6">
    <source>
        <dbReference type="Pfam" id="PF01699"/>
    </source>
</evidence>
<sequence length="331" mass="34296">MPAVVSWLAVLAAHLLKPADLLALIGLLAAVIYASFGVMRRADALSRKLAEPFGTIILTVSIGVIEVSMVVSVLLGPGNHSSIARDTAFSSAMLLINLILGGAILVGGLRHGPMRFRMSGVARYLVAIALLCFLTFAVPLLIDDDGAVAGASAAIIATVLACAYALFMWRQLGPNSADFSEPKPNKRSTEPACGDFVWLVFTLVPVVLLSRAISPLLDAAVPDTALAGLLIAIIVLLPETFTTVKAGWNGEIQRVSNLSHGALVAVLGLSVPTVLVIAAITGQRVVLGAGSSELALLGLTIGLCLFVLNSGRARAGHGAAHLAIFVAYLVI</sequence>
<feature type="transmembrane region" description="Helical" evidence="5">
    <location>
        <begin position="148"/>
        <end position="167"/>
    </location>
</feature>
<gene>
    <name evidence="7" type="ORF">J2S70_001390</name>
</gene>
<feature type="transmembrane region" description="Helical" evidence="5">
    <location>
        <begin position="121"/>
        <end position="142"/>
    </location>
</feature>
<dbReference type="InterPro" id="IPR004837">
    <property type="entry name" value="NaCa_Exmemb"/>
</dbReference>
<accession>A0ABT9NJ14</accession>
<feature type="transmembrane region" description="Helical" evidence="5">
    <location>
        <begin position="286"/>
        <end position="308"/>
    </location>
</feature>
<dbReference type="Proteomes" id="UP001243212">
    <property type="component" value="Unassembled WGS sequence"/>
</dbReference>
<feature type="domain" description="Sodium/calcium exchanger membrane region" evidence="6">
    <location>
        <begin position="197"/>
        <end position="331"/>
    </location>
</feature>
<evidence type="ECO:0000256" key="2">
    <source>
        <dbReference type="ARBA" id="ARBA00022692"/>
    </source>
</evidence>
<feature type="domain" description="Sodium/calcium exchanger membrane region" evidence="6">
    <location>
        <begin position="22"/>
        <end position="172"/>
    </location>
</feature>
<feature type="transmembrane region" description="Helical" evidence="5">
    <location>
        <begin position="196"/>
        <end position="213"/>
    </location>
</feature>
<comment type="subcellular location">
    <subcellularLocation>
        <location evidence="1">Membrane</location>
        <topology evidence="1">Multi-pass membrane protein</topology>
    </subcellularLocation>
</comment>
<name>A0ABT9NJ14_9ACTO</name>
<keyword evidence="3 5" id="KW-1133">Transmembrane helix</keyword>
<evidence type="ECO:0000256" key="5">
    <source>
        <dbReference type="SAM" id="Phobius"/>
    </source>
</evidence>
<dbReference type="Pfam" id="PF01699">
    <property type="entry name" value="Na_Ca_ex"/>
    <property type="match status" value="2"/>
</dbReference>
<dbReference type="EMBL" id="JAUSQX010000001">
    <property type="protein sequence ID" value="MDP9806808.1"/>
    <property type="molecule type" value="Genomic_DNA"/>
</dbReference>
<reference evidence="7 8" key="1">
    <citation type="submission" date="2023-07" db="EMBL/GenBank/DDBJ databases">
        <title>Sequencing the genomes of 1000 actinobacteria strains.</title>
        <authorList>
            <person name="Klenk H.-P."/>
        </authorList>
    </citation>
    <scope>NUCLEOTIDE SEQUENCE [LARGE SCALE GENOMIC DNA]</scope>
    <source>
        <strain evidence="7 8">DSM 17163</strain>
    </source>
</reference>
<keyword evidence="2 5" id="KW-0812">Transmembrane</keyword>
<evidence type="ECO:0000256" key="1">
    <source>
        <dbReference type="ARBA" id="ARBA00004141"/>
    </source>
</evidence>
<protein>
    <submittedName>
        <fullName evidence="7">Ca2+:H+ antiporter</fullName>
    </submittedName>
</protein>
<dbReference type="InterPro" id="IPR044880">
    <property type="entry name" value="NCX_ion-bd_dom_sf"/>
</dbReference>
<organism evidence="7 8">
    <name type="scientific">Trueperella bonasi</name>
    <dbReference type="NCBI Taxonomy" id="312286"/>
    <lineage>
        <taxon>Bacteria</taxon>
        <taxon>Bacillati</taxon>
        <taxon>Actinomycetota</taxon>
        <taxon>Actinomycetes</taxon>
        <taxon>Actinomycetales</taxon>
        <taxon>Actinomycetaceae</taxon>
        <taxon>Trueperella</taxon>
    </lineage>
</organism>
<comment type="caution">
    <text evidence="7">The sequence shown here is derived from an EMBL/GenBank/DDBJ whole genome shotgun (WGS) entry which is preliminary data.</text>
</comment>
<evidence type="ECO:0000256" key="3">
    <source>
        <dbReference type="ARBA" id="ARBA00022989"/>
    </source>
</evidence>
<keyword evidence="4 5" id="KW-0472">Membrane</keyword>
<dbReference type="PANTHER" id="PTHR37958:SF1">
    <property type="entry name" value="SODIUM-POTASSIUM_PROTON ANTIPORTER CHAA"/>
    <property type="match status" value="1"/>
</dbReference>
<feature type="transmembrane region" description="Helical" evidence="5">
    <location>
        <begin position="258"/>
        <end position="280"/>
    </location>
</feature>
<feature type="transmembrane region" description="Helical" evidence="5">
    <location>
        <begin position="88"/>
        <end position="109"/>
    </location>
</feature>
<keyword evidence="8" id="KW-1185">Reference proteome</keyword>
<evidence type="ECO:0000313" key="8">
    <source>
        <dbReference type="Proteomes" id="UP001243212"/>
    </source>
</evidence>
<dbReference type="Gene3D" id="1.20.1420.30">
    <property type="entry name" value="NCX, central ion-binding region"/>
    <property type="match status" value="1"/>
</dbReference>
<feature type="transmembrane region" description="Helical" evidence="5">
    <location>
        <begin position="219"/>
        <end position="237"/>
    </location>
</feature>
<feature type="transmembrane region" description="Helical" evidence="5">
    <location>
        <begin position="52"/>
        <end position="76"/>
    </location>
</feature>
<dbReference type="RefSeq" id="WP_307683006.1">
    <property type="nucleotide sequence ID" value="NZ_JAUSQX010000001.1"/>
</dbReference>
<dbReference type="PANTHER" id="PTHR37958">
    <property type="entry name" value="SODIUM-POTASSIUM/PROTON ANTIPORTER CHAA"/>
    <property type="match status" value="1"/>
</dbReference>
<dbReference type="InterPro" id="IPR052946">
    <property type="entry name" value="Alkaline_pH_Ca-Antiporter"/>
</dbReference>
<evidence type="ECO:0000256" key="4">
    <source>
        <dbReference type="ARBA" id="ARBA00023136"/>
    </source>
</evidence>